<sequence length="105" mass="11715">MEQKKEREKEAKADPYGLSKVRTKDTHLTSPQLIGRFSFHLGVREFLGLINWQCCISGIDTARFLADYRGLSGGACDLGGAYLFYDLPVLSAAKFSAWLIGLLRD</sequence>
<proteinExistence type="predicted"/>
<name>A0AAN9MD23_PHACN</name>
<keyword evidence="2" id="KW-1185">Reference proteome</keyword>
<organism evidence="1 2">
    <name type="scientific">Phaseolus coccineus</name>
    <name type="common">Scarlet runner bean</name>
    <name type="synonym">Phaseolus multiflorus</name>
    <dbReference type="NCBI Taxonomy" id="3886"/>
    <lineage>
        <taxon>Eukaryota</taxon>
        <taxon>Viridiplantae</taxon>
        <taxon>Streptophyta</taxon>
        <taxon>Embryophyta</taxon>
        <taxon>Tracheophyta</taxon>
        <taxon>Spermatophyta</taxon>
        <taxon>Magnoliopsida</taxon>
        <taxon>eudicotyledons</taxon>
        <taxon>Gunneridae</taxon>
        <taxon>Pentapetalae</taxon>
        <taxon>rosids</taxon>
        <taxon>fabids</taxon>
        <taxon>Fabales</taxon>
        <taxon>Fabaceae</taxon>
        <taxon>Papilionoideae</taxon>
        <taxon>50 kb inversion clade</taxon>
        <taxon>NPAAA clade</taxon>
        <taxon>indigoferoid/millettioid clade</taxon>
        <taxon>Phaseoleae</taxon>
        <taxon>Phaseolus</taxon>
    </lineage>
</organism>
<dbReference type="Proteomes" id="UP001374584">
    <property type="component" value="Unassembled WGS sequence"/>
</dbReference>
<evidence type="ECO:0000313" key="2">
    <source>
        <dbReference type="Proteomes" id="UP001374584"/>
    </source>
</evidence>
<accession>A0AAN9MD23</accession>
<gene>
    <name evidence="1" type="ORF">VNO80_17842</name>
</gene>
<dbReference type="AlphaFoldDB" id="A0AAN9MD23"/>
<evidence type="ECO:0000313" key="1">
    <source>
        <dbReference type="EMBL" id="KAK7352420.1"/>
    </source>
</evidence>
<reference evidence="1 2" key="1">
    <citation type="submission" date="2024-01" db="EMBL/GenBank/DDBJ databases">
        <title>The genomes of 5 underutilized Papilionoideae crops provide insights into root nodulation and disease resistanc.</title>
        <authorList>
            <person name="Jiang F."/>
        </authorList>
    </citation>
    <scope>NUCLEOTIDE SEQUENCE [LARGE SCALE GENOMIC DNA]</scope>
    <source>
        <strain evidence="1">JINMINGXINNONG_FW02</strain>
        <tissue evidence="1">Leaves</tissue>
    </source>
</reference>
<protein>
    <submittedName>
        <fullName evidence="1">Uncharacterized protein</fullName>
    </submittedName>
</protein>
<dbReference type="EMBL" id="JAYMYR010000007">
    <property type="protein sequence ID" value="KAK7352420.1"/>
    <property type="molecule type" value="Genomic_DNA"/>
</dbReference>
<comment type="caution">
    <text evidence="1">The sequence shown here is derived from an EMBL/GenBank/DDBJ whole genome shotgun (WGS) entry which is preliminary data.</text>
</comment>